<dbReference type="SUPFAM" id="SSF102114">
    <property type="entry name" value="Radical SAM enzymes"/>
    <property type="match status" value="1"/>
</dbReference>
<evidence type="ECO:0000256" key="2">
    <source>
        <dbReference type="ARBA" id="ARBA00022723"/>
    </source>
</evidence>
<dbReference type="PROSITE" id="PS51918">
    <property type="entry name" value="RADICAL_SAM"/>
    <property type="match status" value="1"/>
</dbReference>
<reference evidence="7" key="1">
    <citation type="submission" date="2019-01" db="EMBL/GenBank/DDBJ databases">
        <title>Anaerobic oxidation of ethane by archaea from a marine hydrocarbon seep.</title>
        <authorList>
            <person name="Musat F."/>
        </authorList>
    </citation>
    <scope>NUCLEOTIDE SEQUENCE [LARGE SCALE GENOMIC DNA]</scope>
</reference>
<dbReference type="GO" id="GO:0051536">
    <property type="term" value="F:iron-sulfur cluster binding"/>
    <property type="evidence" value="ECO:0007669"/>
    <property type="project" value="UniProtKB-KW"/>
</dbReference>
<keyword evidence="3" id="KW-0408">Iron</keyword>
<dbReference type="PANTHER" id="PTHR43726:SF1">
    <property type="entry name" value="BIOTIN SYNTHASE"/>
    <property type="match status" value="1"/>
</dbReference>
<dbReference type="Pfam" id="PF04055">
    <property type="entry name" value="Radical_SAM"/>
    <property type="match status" value="1"/>
</dbReference>
<evidence type="ECO:0000256" key="3">
    <source>
        <dbReference type="ARBA" id="ARBA00023004"/>
    </source>
</evidence>
<dbReference type="InterPro" id="IPR007197">
    <property type="entry name" value="rSAM"/>
</dbReference>
<proteinExistence type="predicted"/>
<dbReference type="PANTHER" id="PTHR43726">
    <property type="entry name" value="3-METHYLORNITHINE SYNTHASE"/>
    <property type="match status" value="1"/>
</dbReference>
<comment type="caution">
    <text evidence="6">The sequence shown here is derived from an EMBL/GenBank/DDBJ whole genome shotgun (WGS) entry which is preliminary data.</text>
</comment>
<dbReference type="SMART" id="SM00729">
    <property type="entry name" value="Elp3"/>
    <property type="match status" value="1"/>
</dbReference>
<keyword evidence="4" id="KW-0411">Iron-sulfur</keyword>
<dbReference type="InterPro" id="IPR058240">
    <property type="entry name" value="rSAM_sf"/>
</dbReference>
<dbReference type="SFLD" id="SFLDS00029">
    <property type="entry name" value="Radical_SAM"/>
    <property type="match status" value="1"/>
</dbReference>
<evidence type="ECO:0000256" key="4">
    <source>
        <dbReference type="ARBA" id="ARBA00023014"/>
    </source>
</evidence>
<evidence type="ECO:0000313" key="7">
    <source>
        <dbReference type="Proteomes" id="UP000291831"/>
    </source>
</evidence>
<dbReference type="InterPro" id="IPR013785">
    <property type="entry name" value="Aldolase_TIM"/>
</dbReference>
<dbReference type="InterPro" id="IPR034422">
    <property type="entry name" value="HydE/PylB-like"/>
</dbReference>
<dbReference type="Gene3D" id="3.20.20.70">
    <property type="entry name" value="Aldolase class I"/>
    <property type="match status" value="1"/>
</dbReference>
<evidence type="ECO:0000313" key="6">
    <source>
        <dbReference type="EMBL" id="RZB29035.1"/>
    </source>
</evidence>
<protein>
    <recommendedName>
        <fullName evidence="5">Radical SAM core domain-containing protein</fullName>
    </recommendedName>
</protein>
<evidence type="ECO:0000259" key="5">
    <source>
        <dbReference type="PROSITE" id="PS51918"/>
    </source>
</evidence>
<organism evidence="6 7">
    <name type="scientific">Candidatus Argoarchaeum ethanivorans</name>
    <dbReference type="NCBI Taxonomy" id="2608793"/>
    <lineage>
        <taxon>Archaea</taxon>
        <taxon>Methanobacteriati</taxon>
        <taxon>Methanobacteriota</taxon>
        <taxon>Stenosarchaea group</taxon>
        <taxon>Methanomicrobia</taxon>
        <taxon>Methanosarcinales</taxon>
        <taxon>Methanosarcinales incertae sedis</taxon>
        <taxon>GOM Arc I cluster</taxon>
        <taxon>Candidatus Argoarchaeum</taxon>
    </lineage>
</organism>
<name>A0A8B3RZM8_9EURY</name>
<dbReference type="EMBL" id="RPGO01000033">
    <property type="protein sequence ID" value="RZB29035.1"/>
    <property type="molecule type" value="Genomic_DNA"/>
</dbReference>
<dbReference type="GO" id="GO:0016740">
    <property type="term" value="F:transferase activity"/>
    <property type="evidence" value="ECO:0007669"/>
    <property type="project" value="TreeGrafter"/>
</dbReference>
<gene>
    <name evidence="6" type="ORF">AEth_01639</name>
</gene>
<accession>A0A8B3RZM8</accession>
<evidence type="ECO:0000256" key="1">
    <source>
        <dbReference type="ARBA" id="ARBA00022691"/>
    </source>
</evidence>
<feature type="domain" description="Radical SAM core" evidence="5">
    <location>
        <begin position="88"/>
        <end position="300"/>
    </location>
</feature>
<sequence>MKMDAEIKAVLISIGSIDIDVSLVGKIGMSTAGPAAGEKSIFFRSGERRVRLTIDRKSPLHTALDGEDIVILMDNRELTRGRIEEELIHCPEQAYITISERCIYDCKFCTVPLRDGKIKNTKEIKELVEGAYHTQLLKAIAITSGVADSPGREVKRAVEVIKALKKYNVPIGVSVCPAANSTVMLKEAGADEIKYNVETMDRNIFSLVCPGLDLDFILEALKESVSVFGRNKVYSNMLIGLGESDETVEQGVEELARIGVIPILRAIDVHPLRSKEITANRPSPQRLLKLAKITKEKLDKYKLRVDQSQTMCLPCGGCDLVPQVDV</sequence>
<dbReference type="InterPro" id="IPR006638">
    <property type="entry name" value="Elp3/MiaA/NifB-like_rSAM"/>
</dbReference>
<keyword evidence="2" id="KW-0479">Metal-binding</keyword>
<keyword evidence="1" id="KW-0949">S-adenosyl-L-methionine</keyword>
<dbReference type="AlphaFoldDB" id="A0A8B3RZM8"/>
<dbReference type="GO" id="GO:0046872">
    <property type="term" value="F:metal ion binding"/>
    <property type="evidence" value="ECO:0007669"/>
    <property type="project" value="UniProtKB-KW"/>
</dbReference>
<dbReference type="CDD" id="cd01335">
    <property type="entry name" value="Radical_SAM"/>
    <property type="match status" value="1"/>
</dbReference>
<dbReference type="Proteomes" id="UP000291831">
    <property type="component" value="Unassembled WGS sequence"/>
</dbReference>